<feature type="domain" description="Response regulatory" evidence="10">
    <location>
        <begin position="3"/>
        <end position="116"/>
    </location>
</feature>
<dbReference type="FunFam" id="3.40.50.2300:FF:000001">
    <property type="entry name" value="DNA-binding response regulator PhoB"/>
    <property type="match status" value="1"/>
</dbReference>
<dbReference type="PROSITE" id="PS51755">
    <property type="entry name" value="OMPR_PHOB"/>
    <property type="match status" value="1"/>
</dbReference>
<dbReference type="Pfam" id="PF00486">
    <property type="entry name" value="Trans_reg_C"/>
    <property type="match status" value="1"/>
</dbReference>
<evidence type="ECO:0000259" key="11">
    <source>
        <dbReference type="PROSITE" id="PS51755"/>
    </source>
</evidence>
<keyword evidence="5" id="KW-0805">Transcription regulation</keyword>
<dbReference type="RefSeq" id="WP_090366977.1">
    <property type="nucleotide sequence ID" value="NZ_FNEM01000015.1"/>
</dbReference>
<keyword evidence="4" id="KW-0902">Two-component regulatory system</keyword>
<dbReference type="CDD" id="cd17623">
    <property type="entry name" value="REC_OmpR_CpxR"/>
    <property type="match status" value="1"/>
</dbReference>
<dbReference type="OrthoDB" id="9802426at2"/>
<dbReference type="InterPro" id="IPR016032">
    <property type="entry name" value="Sig_transdc_resp-reg_C-effctor"/>
</dbReference>
<dbReference type="SMART" id="SM00862">
    <property type="entry name" value="Trans_reg_C"/>
    <property type="match status" value="1"/>
</dbReference>
<keyword evidence="2" id="KW-0963">Cytoplasm</keyword>
<evidence type="ECO:0000256" key="8">
    <source>
        <dbReference type="PROSITE-ProRule" id="PRU00169"/>
    </source>
</evidence>
<reference evidence="13" key="1">
    <citation type="submission" date="2016-10" db="EMBL/GenBank/DDBJ databases">
        <authorList>
            <person name="Varghese N."/>
            <person name="Submissions S."/>
        </authorList>
    </citation>
    <scope>NUCLEOTIDE SEQUENCE [LARGE SCALE GENOMIC DNA]</scope>
    <source>
        <strain evidence="13">DSM 23317</strain>
    </source>
</reference>
<keyword evidence="7" id="KW-0804">Transcription</keyword>
<dbReference type="SMART" id="SM00448">
    <property type="entry name" value="REC"/>
    <property type="match status" value="1"/>
</dbReference>
<dbReference type="Pfam" id="PF00072">
    <property type="entry name" value="Response_reg"/>
    <property type="match status" value="1"/>
</dbReference>
<dbReference type="Proteomes" id="UP000199527">
    <property type="component" value="Unassembled WGS sequence"/>
</dbReference>
<evidence type="ECO:0000259" key="10">
    <source>
        <dbReference type="PROSITE" id="PS50110"/>
    </source>
</evidence>
<dbReference type="PANTHER" id="PTHR48111:SF39">
    <property type="entry name" value="TRANSCRIPTIONAL REGULATORY PROTEIN CPXR"/>
    <property type="match status" value="1"/>
</dbReference>
<dbReference type="Gene3D" id="1.10.10.10">
    <property type="entry name" value="Winged helix-like DNA-binding domain superfamily/Winged helix DNA-binding domain"/>
    <property type="match status" value="1"/>
</dbReference>
<evidence type="ECO:0000256" key="4">
    <source>
        <dbReference type="ARBA" id="ARBA00023012"/>
    </source>
</evidence>
<dbReference type="EMBL" id="FNEM01000015">
    <property type="protein sequence ID" value="SDJ90179.1"/>
    <property type="molecule type" value="Genomic_DNA"/>
</dbReference>
<keyword evidence="6 9" id="KW-0238">DNA-binding</keyword>
<feature type="modified residue" description="4-aspartylphosphate" evidence="8">
    <location>
        <position position="52"/>
    </location>
</feature>
<dbReference type="GO" id="GO:0032993">
    <property type="term" value="C:protein-DNA complex"/>
    <property type="evidence" value="ECO:0007669"/>
    <property type="project" value="TreeGrafter"/>
</dbReference>
<dbReference type="InterPro" id="IPR058124">
    <property type="entry name" value="CpxR-like_REC"/>
</dbReference>
<dbReference type="SUPFAM" id="SSF46894">
    <property type="entry name" value="C-terminal effector domain of the bipartite response regulators"/>
    <property type="match status" value="1"/>
</dbReference>
<dbReference type="AlphaFoldDB" id="A0A1G8XHU4"/>
<gene>
    <name evidence="12" type="ORF">SAMN04488540_11543</name>
</gene>
<dbReference type="SUPFAM" id="SSF52172">
    <property type="entry name" value="CheY-like"/>
    <property type="match status" value="1"/>
</dbReference>
<evidence type="ECO:0000256" key="6">
    <source>
        <dbReference type="ARBA" id="ARBA00023125"/>
    </source>
</evidence>
<comment type="subcellular location">
    <subcellularLocation>
        <location evidence="1">Cytoplasm</location>
    </subcellularLocation>
</comment>
<dbReference type="InterPro" id="IPR001867">
    <property type="entry name" value="OmpR/PhoB-type_DNA-bd"/>
</dbReference>
<dbReference type="CDD" id="cd00383">
    <property type="entry name" value="trans_reg_C"/>
    <property type="match status" value="1"/>
</dbReference>
<feature type="domain" description="OmpR/PhoB-type" evidence="11">
    <location>
        <begin position="127"/>
        <end position="226"/>
    </location>
</feature>
<evidence type="ECO:0000256" key="1">
    <source>
        <dbReference type="ARBA" id="ARBA00004496"/>
    </source>
</evidence>
<proteinExistence type="predicted"/>
<evidence type="ECO:0000256" key="5">
    <source>
        <dbReference type="ARBA" id="ARBA00023015"/>
    </source>
</evidence>
<evidence type="ECO:0000313" key="12">
    <source>
        <dbReference type="EMBL" id="SDJ90179.1"/>
    </source>
</evidence>
<evidence type="ECO:0000256" key="7">
    <source>
        <dbReference type="ARBA" id="ARBA00023163"/>
    </source>
</evidence>
<sequence length="226" mass="25715">MGKILLVEDDLDLCELLTELLQMEGFELTSSQNGREGLELALKQEFDLLLLDVMLPEMNGFEVLKSLRQHSQLPVLMLTARGDDIDRVVGLEIGADDYLPKPFNDRELVARIKAILRRTHDKADPQTDQISAGDLTLFPGRQEVWHQQESITLTSTEFSLLHALLSQAGQIVSKEELSVSVLNKKLMPFDRSLDMHLSNLRRKLPERTDGRPRVKTVRGKGYIWLE</sequence>
<dbReference type="Gene3D" id="6.10.250.690">
    <property type="match status" value="1"/>
</dbReference>
<dbReference type="PROSITE" id="PS50110">
    <property type="entry name" value="RESPONSE_REGULATORY"/>
    <property type="match status" value="1"/>
</dbReference>
<evidence type="ECO:0000256" key="3">
    <source>
        <dbReference type="ARBA" id="ARBA00022553"/>
    </source>
</evidence>
<dbReference type="InterPro" id="IPR011006">
    <property type="entry name" value="CheY-like_superfamily"/>
</dbReference>
<dbReference type="InterPro" id="IPR036388">
    <property type="entry name" value="WH-like_DNA-bd_sf"/>
</dbReference>
<evidence type="ECO:0000256" key="9">
    <source>
        <dbReference type="PROSITE-ProRule" id="PRU01091"/>
    </source>
</evidence>
<organism evidence="12 13">
    <name type="scientific">Ferrimonas sediminum</name>
    <dbReference type="NCBI Taxonomy" id="718193"/>
    <lineage>
        <taxon>Bacteria</taxon>
        <taxon>Pseudomonadati</taxon>
        <taxon>Pseudomonadota</taxon>
        <taxon>Gammaproteobacteria</taxon>
        <taxon>Alteromonadales</taxon>
        <taxon>Ferrimonadaceae</taxon>
        <taxon>Ferrimonas</taxon>
    </lineage>
</organism>
<evidence type="ECO:0000256" key="2">
    <source>
        <dbReference type="ARBA" id="ARBA00022490"/>
    </source>
</evidence>
<dbReference type="GO" id="GO:0005829">
    <property type="term" value="C:cytosol"/>
    <property type="evidence" value="ECO:0007669"/>
    <property type="project" value="TreeGrafter"/>
</dbReference>
<evidence type="ECO:0000313" key="13">
    <source>
        <dbReference type="Proteomes" id="UP000199527"/>
    </source>
</evidence>
<dbReference type="Gene3D" id="3.40.50.2300">
    <property type="match status" value="1"/>
</dbReference>
<protein>
    <submittedName>
        <fullName evidence="12">Two component transcriptional regulator, winged helix family</fullName>
    </submittedName>
</protein>
<dbReference type="GO" id="GO:0006355">
    <property type="term" value="P:regulation of DNA-templated transcription"/>
    <property type="evidence" value="ECO:0007669"/>
    <property type="project" value="InterPro"/>
</dbReference>
<dbReference type="GO" id="GO:0000156">
    <property type="term" value="F:phosphorelay response regulator activity"/>
    <property type="evidence" value="ECO:0007669"/>
    <property type="project" value="TreeGrafter"/>
</dbReference>
<dbReference type="InterPro" id="IPR039420">
    <property type="entry name" value="WalR-like"/>
</dbReference>
<accession>A0A1G8XHU4</accession>
<dbReference type="InterPro" id="IPR001789">
    <property type="entry name" value="Sig_transdc_resp-reg_receiver"/>
</dbReference>
<name>A0A1G8XHU4_9GAMM</name>
<feature type="DNA-binding region" description="OmpR/PhoB-type" evidence="9">
    <location>
        <begin position="127"/>
        <end position="226"/>
    </location>
</feature>
<keyword evidence="13" id="KW-1185">Reference proteome</keyword>
<keyword evidence="3 8" id="KW-0597">Phosphoprotein</keyword>
<dbReference type="PANTHER" id="PTHR48111">
    <property type="entry name" value="REGULATOR OF RPOS"/>
    <property type="match status" value="1"/>
</dbReference>
<dbReference type="GO" id="GO:0000976">
    <property type="term" value="F:transcription cis-regulatory region binding"/>
    <property type="evidence" value="ECO:0007669"/>
    <property type="project" value="TreeGrafter"/>
</dbReference>